<keyword evidence="15" id="KW-1185">Reference proteome</keyword>
<dbReference type="Proteomes" id="UP001215712">
    <property type="component" value="Unassembled WGS sequence"/>
</dbReference>
<dbReference type="InterPro" id="IPR001384">
    <property type="entry name" value="Peptidase_M35"/>
</dbReference>
<evidence type="ECO:0000256" key="9">
    <source>
        <dbReference type="ARBA" id="ARBA00023049"/>
    </source>
</evidence>
<evidence type="ECO:0000256" key="1">
    <source>
        <dbReference type="ARBA" id="ARBA00001187"/>
    </source>
</evidence>
<keyword evidence="5 12" id="KW-0479">Metal-binding</keyword>
<keyword evidence="4 13" id="KW-0165">Cleavage on pair of basic residues</keyword>
<evidence type="ECO:0000256" key="3">
    <source>
        <dbReference type="ARBA" id="ARBA00022670"/>
    </source>
</evidence>
<protein>
    <recommendedName>
        <fullName evidence="13">Neutral protease 2</fullName>
        <ecNumber evidence="13">3.4.24.39</ecNumber>
    </recommendedName>
    <alternativeName>
        <fullName evidence="13">Deuterolysin</fullName>
    </alternativeName>
</protein>
<comment type="catalytic activity">
    <reaction evidence="1 13">
        <text>Preferential cleavage of bonds with hydrophobic residues in P1'. Also 3-Asn-|-Gln-4 and 8-Gly-|-Ser-9 bonds in insulin B chain.</text>
        <dbReference type="EC" id="3.4.24.39"/>
    </reaction>
</comment>
<keyword evidence="3 13" id="KW-0645">Protease</keyword>
<keyword evidence="10" id="KW-0865">Zymogen</keyword>
<comment type="cofactor">
    <cofactor evidence="12 13">
        <name>Zn(2+)</name>
        <dbReference type="ChEBI" id="CHEBI:29105"/>
    </cofactor>
    <text evidence="12 13">Binds 1 zinc ion per subunit.</text>
</comment>
<evidence type="ECO:0000256" key="11">
    <source>
        <dbReference type="PIRSR" id="PIRSR601384-1"/>
    </source>
</evidence>
<feature type="binding site" evidence="12">
    <location>
        <position position="318"/>
    </location>
    <ligand>
        <name>Zn(2+)</name>
        <dbReference type="ChEBI" id="CHEBI:29105"/>
        <note>catalytic</note>
    </ligand>
</feature>
<dbReference type="AlphaFoldDB" id="A0AAD6HFK6"/>
<proteinExistence type="inferred from homology"/>
<dbReference type="InterPro" id="IPR050414">
    <property type="entry name" value="Fungal_M35_metalloproteases"/>
</dbReference>
<dbReference type="PANTHER" id="PTHR37016:SF3">
    <property type="entry name" value="NEUTRAL PROTEASE 2-RELATED"/>
    <property type="match status" value="1"/>
</dbReference>
<gene>
    <name evidence="14" type="ORF">N7493_008875</name>
</gene>
<keyword evidence="13" id="KW-0964">Secreted</keyword>
<dbReference type="SUPFAM" id="SSF55486">
    <property type="entry name" value="Metalloproteases ('zincins'), catalytic domain"/>
    <property type="match status" value="1"/>
</dbReference>
<evidence type="ECO:0000256" key="7">
    <source>
        <dbReference type="ARBA" id="ARBA00022801"/>
    </source>
</evidence>
<dbReference type="GO" id="GO:0005576">
    <property type="term" value="C:extracellular region"/>
    <property type="evidence" value="ECO:0007669"/>
    <property type="project" value="UniProtKB-SubCell"/>
</dbReference>
<evidence type="ECO:0000256" key="4">
    <source>
        <dbReference type="ARBA" id="ARBA00022685"/>
    </source>
</evidence>
<evidence type="ECO:0000256" key="10">
    <source>
        <dbReference type="ARBA" id="ARBA00023145"/>
    </source>
</evidence>
<dbReference type="EC" id="3.4.24.39" evidence="13"/>
<accession>A0AAD6HFK6</accession>
<name>A0AAD6HFK6_9EURO</name>
<comment type="subcellular location">
    <subcellularLocation>
        <location evidence="13">Secreted</location>
    </subcellularLocation>
</comment>
<evidence type="ECO:0000313" key="14">
    <source>
        <dbReference type="EMBL" id="KAJ5712407.1"/>
    </source>
</evidence>
<feature type="active site" evidence="11">
    <location>
        <position position="304"/>
    </location>
</feature>
<evidence type="ECO:0000256" key="13">
    <source>
        <dbReference type="RuleBase" id="RU361126"/>
    </source>
</evidence>
<dbReference type="GO" id="GO:0004222">
    <property type="term" value="F:metalloendopeptidase activity"/>
    <property type="evidence" value="ECO:0007669"/>
    <property type="project" value="InterPro"/>
</dbReference>
<reference evidence="14" key="1">
    <citation type="journal article" date="2023" name="IMA Fungus">
        <title>Comparative genomic study of the Penicillium genus elucidates a diverse pangenome and 15 lateral gene transfer events.</title>
        <authorList>
            <person name="Petersen C."/>
            <person name="Sorensen T."/>
            <person name="Nielsen M.R."/>
            <person name="Sondergaard T.E."/>
            <person name="Sorensen J.L."/>
            <person name="Fitzpatrick D.A."/>
            <person name="Frisvad J.C."/>
            <person name="Nielsen K.L."/>
        </authorList>
    </citation>
    <scope>NUCLEOTIDE SEQUENCE</scope>
    <source>
        <strain evidence="14">IBT 17514</strain>
    </source>
</reference>
<dbReference type="PRINTS" id="PR00768">
    <property type="entry name" value="DEUTEROLYSIN"/>
</dbReference>
<dbReference type="Gene3D" id="3.40.390.10">
    <property type="entry name" value="Collagenase (Catalytic Domain)"/>
    <property type="match status" value="1"/>
</dbReference>
<feature type="binding site" evidence="12">
    <location>
        <position position="307"/>
    </location>
    <ligand>
        <name>Zn(2+)</name>
        <dbReference type="ChEBI" id="CHEBI:29105"/>
        <note>catalytic</note>
    </ligand>
</feature>
<feature type="chain" id="PRO_5041780517" description="Neutral protease 2" evidence="13">
    <location>
        <begin position="20"/>
        <end position="357"/>
    </location>
</feature>
<dbReference type="GO" id="GO:0006508">
    <property type="term" value="P:proteolysis"/>
    <property type="evidence" value="ECO:0007669"/>
    <property type="project" value="UniProtKB-KW"/>
</dbReference>
<evidence type="ECO:0000256" key="8">
    <source>
        <dbReference type="ARBA" id="ARBA00022833"/>
    </source>
</evidence>
<evidence type="ECO:0000256" key="2">
    <source>
        <dbReference type="ARBA" id="ARBA00010279"/>
    </source>
</evidence>
<feature type="binding site" evidence="12">
    <location>
        <position position="303"/>
    </location>
    <ligand>
        <name>Zn(2+)</name>
        <dbReference type="ChEBI" id="CHEBI:29105"/>
        <note>catalytic</note>
    </ligand>
</feature>
<evidence type="ECO:0000256" key="5">
    <source>
        <dbReference type="ARBA" id="ARBA00022723"/>
    </source>
</evidence>
<evidence type="ECO:0000256" key="12">
    <source>
        <dbReference type="PIRSR" id="PIRSR601384-2"/>
    </source>
</evidence>
<dbReference type="Pfam" id="PF02102">
    <property type="entry name" value="Peptidase_M35"/>
    <property type="match status" value="1"/>
</dbReference>
<keyword evidence="7 13" id="KW-0378">Hydrolase</keyword>
<comment type="similarity">
    <text evidence="2 13">Belongs to the peptidase M35 family.</text>
</comment>
<keyword evidence="9 13" id="KW-0482">Metalloprotease</keyword>
<keyword evidence="6 13" id="KW-0732">Signal</keyword>
<comment type="function">
    <text evidence="13">Secreted metalloproteinase that allows assimilation of proteinaceous substrates. Shows high activities on basic nuclear substrates such as histone and protamine.</text>
</comment>
<reference evidence="14" key="2">
    <citation type="submission" date="2023-01" db="EMBL/GenBank/DDBJ databases">
        <authorList>
            <person name="Petersen C."/>
        </authorList>
    </citation>
    <scope>NUCLEOTIDE SEQUENCE</scope>
    <source>
        <strain evidence="14">IBT 17514</strain>
    </source>
</reference>
<comment type="caution">
    <text evidence="14">The sequence shown here is derived from an EMBL/GenBank/DDBJ whole genome shotgun (WGS) entry which is preliminary data.</text>
</comment>
<dbReference type="Gene3D" id="2.60.40.2970">
    <property type="match status" value="1"/>
</dbReference>
<keyword evidence="8 12" id="KW-0862">Zinc</keyword>
<dbReference type="GO" id="GO:0046872">
    <property type="term" value="F:metal ion binding"/>
    <property type="evidence" value="ECO:0007669"/>
    <property type="project" value="UniProtKB-KW"/>
</dbReference>
<evidence type="ECO:0000256" key="6">
    <source>
        <dbReference type="ARBA" id="ARBA00022729"/>
    </source>
</evidence>
<evidence type="ECO:0000313" key="15">
    <source>
        <dbReference type="Proteomes" id="UP001215712"/>
    </source>
</evidence>
<dbReference type="PANTHER" id="PTHR37016">
    <property type="match status" value="1"/>
</dbReference>
<dbReference type="InterPro" id="IPR024079">
    <property type="entry name" value="MetalloPept_cat_dom_sf"/>
</dbReference>
<feature type="signal peptide" evidence="13">
    <location>
        <begin position="1"/>
        <end position="19"/>
    </location>
</feature>
<dbReference type="CDD" id="cd11008">
    <property type="entry name" value="M35_deuterolysin_like"/>
    <property type="match status" value="1"/>
</dbReference>
<organism evidence="14 15">
    <name type="scientific">Penicillium malachiteum</name>
    <dbReference type="NCBI Taxonomy" id="1324776"/>
    <lineage>
        <taxon>Eukaryota</taxon>
        <taxon>Fungi</taxon>
        <taxon>Dikarya</taxon>
        <taxon>Ascomycota</taxon>
        <taxon>Pezizomycotina</taxon>
        <taxon>Eurotiomycetes</taxon>
        <taxon>Eurotiomycetidae</taxon>
        <taxon>Eurotiales</taxon>
        <taxon>Aspergillaceae</taxon>
        <taxon>Penicillium</taxon>
    </lineage>
</organism>
<dbReference type="EMBL" id="JAQJAN010000013">
    <property type="protein sequence ID" value="KAJ5712407.1"/>
    <property type="molecule type" value="Genomic_DNA"/>
</dbReference>
<sequence>MRFSTFSTVALVFARHVCTLPTEKDKVSGLDVALSQANNTRMKAVVKNIGQEDVTFVHLNFFGDKAPVKKVSVYQNNTELAFSGINRHFRLQGITPDSFTTLKTGEAIEDEFDIATTTELSSGGSVLLKSSGLVPLVSNGAVSGYLPYHSNDLNIKIDGLKASQVAKAIKPLQRRTKVTCDNQRMKNELTDALRKTSSLASVAANAARYGSADKFREYFKTTDGSVRQTVAARLDAVAREAGSSTSGATTYYCTDAYGYCESSVLAYTIPIRDVIVNCELYYSYLPELTSNCHEQDRATTSLHEFTHAPGVYSPGTQDLGYGYEAATALSSQEAVMNADTYALYANGEFQRQTSMPS</sequence>